<dbReference type="STRING" id="394193.SAMN04489732_104387"/>
<dbReference type="InterPro" id="IPR011990">
    <property type="entry name" value="TPR-like_helical_dom_sf"/>
</dbReference>
<dbReference type="OrthoDB" id="3206999at2"/>
<evidence type="ECO:0000313" key="2">
    <source>
        <dbReference type="Proteomes" id="UP000198582"/>
    </source>
</evidence>
<proteinExistence type="predicted"/>
<evidence type="ECO:0000313" key="1">
    <source>
        <dbReference type="EMBL" id="SEP20323.1"/>
    </source>
</evidence>
<name>A0A1H8VYH4_9PSEU</name>
<keyword evidence="2" id="KW-1185">Reference proteome</keyword>
<dbReference type="AlphaFoldDB" id="A0A1H8VYH4"/>
<gene>
    <name evidence="1" type="ORF">SAMN04489732_104387</name>
</gene>
<dbReference type="Proteomes" id="UP000198582">
    <property type="component" value="Unassembled WGS sequence"/>
</dbReference>
<protein>
    <submittedName>
        <fullName evidence="1">Tetratricopeptide repeat-containing protein</fullName>
    </submittedName>
</protein>
<accession>A0A1H8VYH4</accession>
<reference evidence="2" key="1">
    <citation type="submission" date="2016-10" db="EMBL/GenBank/DDBJ databases">
        <authorList>
            <person name="Varghese N."/>
            <person name="Submissions S."/>
        </authorList>
    </citation>
    <scope>NUCLEOTIDE SEQUENCE [LARGE SCALE GENOMIC DNA]</scope>
    <source>
        <strain evidence="2">DSM 44993</strain>
    </source>
</reference>
<dbReference type="RefSeq" id="WP_091616957.1">
    <property type="nucleotide sequence ID" value="NZ_FOEF01000004.1"/>
</dbReference>
<dbReference type="Gene3D" id="1.25.40.10">
    <property type="entry name" value="Tetratricopeptide repeat domain"/>
    <property type="match status" value="2"/>
</dbReference>
<dbReference type="SUPFAM" id="SSF81901">
    <property type="entry name" value="HCP-like"/>
    <property type="match status" value="1"/>
</dbReference>
<organism evidence="1 2">
    <name type="scientific">Amycolatopsis saalfeldensis</name>
    <dbReference type="NCBI Taxonomy" id="394193"/>
    <lineage>
        <taxon>Bacteria</taxon>
        <taxon>Bacillati</taxon>
        <taxon>Actinomycetota</taxon>
        <taxon>Actinomycetes</taxon>
        <taxon>Pseudonocardiales</taxon>
        <taxon>Pseudonocardiaceae</taxon>
        <taxon>Amycolatopsis</taxon>
    </lineage>
</organism>
<dbReference type="EMBL" id="FOEF01000004">
    <property type="protein sequence ID" value="SEP20323.1"/>
    <property type="molecule type" value="Genomic_DNA"/>
</dbReference>
<sequence>MSFDRAVKKVSKRLSAYERTMAAQDTAKAMREIADPAALAEAAKLWREAQPADAARPSHLEALRLAEARRCLGKLHLYRATAMPSGQLSRELAQGLGYLAPIADRPGAVPPAFKQLLGPDADPDQQGGLAAEMLGADADAEDGVFADAVVALLTESVAATPRSSAGYVTRLSNLGAAHLSRYHRTGDAAELDAANELLDRTVAAAGRSDRNLPLYRFNLGSSWLDKYLLSRSPVDALAAAGLLDQALDGLPRTSGLRRDVMSMAMTAHRACVATVAGSAENLERALKLCRQLLETAEEGTGDHAKFRTELGVLLLQRFLDGGPDLDLDQAVESLREAVVATPEDHPERAERLSRLGTAHRRRYEVRQTAQDLELAVAWGEQSVAAPCARPADRAGHYSNVGLAYRERYQWFGEPGDLDRAVAYGEEAVRIHPADDPDRAIALHNLGTAYQRRFERGNARADIDLAVDVAEQAVAATSPGHPMLAERLAGLSRAYEARHTLSGDPADLLRAQRAGNGQRP</sequence>